<sequence length="927" mass="101928">MSLSFGGLALLSSRTSVSDLVMVSLGRDHIKSIFCLLIFVIVVVLLAYLTNPSETSFRAYLTEQSFRLHLSHLDDHLDDKTDAQNQPVHSVRPGPPGSAAYRPSGGDHLAASFHFAKRASVSLRTPKHVFHNFGICTIAAMMPIGKTPGRICNTTSYQLRDRDASSLIADSWYIGAFGRWWRGGVIEAWYRDLIARSSDEESWSSGILGIKSLDKFNNDCNGLPFTAKTRESTPKVRGRDRLQSSHQSRSQSPPPLPQSVSLPLHTTHQDLAPLVIPSTSESPILGSHSRPVSDTATPDVNSAVPLSRTLSVTLFDQSPLIAEVLRQISAAKTSIHDTRIQLTEQQASAAQSHASLQSEVTTLRDRKRDEDATRLDLKSRTRALEETKRVSESSRRDAERRLKAARSARDDVSCRLESLSKEIQVLQTRRDEDVSDIETRKETKGITAVEIEISEAIDEKRKEIKVAEDIVATLALRAKGLEEKLANERERLKALRARVEHDRQTLALAASQSTSQELWTISQQPGFVPSPITECSAEIFDAGLPSPISDDTAYHFNSNIHYTPEHISTHNRYDVSLGQGDLYPTPMDFKALSTTEHHPTTNFSPFNNDSDNGQDHALLSLFNRRSFVATNYISTLDSTQHDASPFPSDLSFDGRWRRNVSSGIQELRDTQAIDMHHFRHPLGTSEMGLVEDASNRDVLRGQSAIRRAMPHRTYSEPPHVHNSDQSWEAVTAGGHDGGKGSFPRRWFSTSSKGPKKGLNPDAKVFSLPSCIKGSNPVLSASLGLQSYDNLNPNGLSMTSLSSTATSGTLFSGAFAPSPAEREVLQRALGGSSNASLERLPSLSDVGSIPSSPNHVHATAVNMNNAPGIGLGLHHSHNGMPQSHHMFPLPSWLQSLPRVRKPNFSPWDDEEPVPSASEAGRGELMKSM</sequence>
<evidence type="ECO:0000256" key="2">
    <source>
        <dbReference type="SAM" id="MobiDB-lite"/>
    </source>
</evidence>
<organism evidence="4 5">
    <name type="scientific">Pleurotus eryngii</name>
    <name type="common">Boletus of the steppes</name>
    <dbReference type="NCBI Taxonomy" id="5323"/>
    <lineage>
        <taxon>Eukaryota</taxon>
        <taxon>Fungi</taxon>
        <taxon>Dikarya</taxon>
        <taxon>Basidiomycota</taxon>
        <taxon>Agaricomycotina</taxon>
        <taxon>Agaricomycetes</taxon>
        <taxon>Agaricomycetidae</taxon>
        <taxon>Agaricales</taxon>
        <taxon>Pleurotineae</taxon>
        <taxon>Pleurotaceae</taxon>
        <taxon>Pleurotus</taxon>
    </lineage>
</organism>
<evidence type="ECO:0000313" key="5">
    <source>
        <dbReference type="Proteomes" id="UP000807025"/>
    </source>
</evidence>
<evidence type="ECO:0000256" key="1">
    <source>
        <dbReference type="SAM" id="Coils"/>
    </source>
</evidence>
<comment type="caution">
    <text evidence="4">The sequence shown here is derived from an EMBL/GenBank/DDBJ whole genome shotgun (WGS) entry which is preliminary data.</text>
</comment>
<protein>
    <submittedName>
        <fullName evidence="4">Uncharacterized protein</fullName>
    </submittedName>
</protein>
<dbReference type="EMBL" id="MU154522">
    <property type="protein sequence ID" value="KAF9501993.1"/>
    <property type="molecule type" value="Genomic_DNA"/>
</dbReference>
<feature type="coiled-coil region" evidence="1">
    <location>
        <begin position="395"/>
        <end position="429"/>
    </location>
</feature>
<feature type="compositionally biased region" description="Basic and acidic residues" evidence="2">
    <location>
        <begin position="362"/>
        <end position="379"/>
    </location>
</feature>
<gene>
    <name evidence="4" type="ORF">BDN71DRAFT_1438754</name>
</gene>
<evidence type="ECO:0000313" key="4">
    <source>
        <dbReference type="EMBL" id="KAF9501993.1"/>
    </source>
</evidence>
<accession>A0A9P6A8N6</accession>
<keyword evidence="3" id="KW-0472">Membrane</keyword>
<feature type="region of interest" description="Disordered" evidence="2">
    <location>
        <begin position="348"/>
        <end position="379"/>
    </location>
</feature>
<name>A0A9P6A8N6_PLEER</name>
<evidence type="ECO:0000256" key="3">
    <source>
        <dbReference type="SAM" id="Phobius"/>
    </source>
</evidence>
<feature type="compositionally biased region" description="Basic and acidic residues" evidence="2">
    <location>
        <begin position="228"/>
        <end position="243"/>
    </location>
</feature>
<keyword evidence="1" id="KW-0175">Coiled coil</keyword>
<keyword evidence="3" id="KW-0812">Transmembrane</keyword>
<dbReference type="Proteomes" id="UP000807025">
    <property type="component" value="Unassembled WGS sequence"/>
</dbReference>
<keyword evidence="5" id="KW-1185">Reference proteome</keyword>
<dbReference type="AlphaFoldDB" id="A0A9P6A8N6"/>
<proteinExistence type="predicted"/>
<feature type="compositionally biased region" description="Polar residues" evidence="2">
    <location>
        <begin position="290"/>
        <end position="300"/>
    </location>
</feature>
<reference evidence="4" key="1">
    <citation type="submission" date="2020-11" db="EMBL/GenBank/DDBJ databases">
        <authorList>
            <consortium name="DOE Joint Genome Institute"/>
            <person name="Ahrendt S."/>
            <person name="Riley R."/>
            <person name="Andreopoulos W."/>
            <person name="Labutti K."/>
            <person name="Pangilinan J."/>
            <person name="Ruiz-Duenas F.J."/>
            <person name="Barrasa J.M."/>
            <person name="Sanchez-Garcia M."/>
            <person name="Camarero S."/>
            <person name="Miyauchi S."/>
            <person name="Serrano A."/>
            <person name="Linde D."/>
            <person name="Babiker R."/>
            <person name="Drula E."/>
            <person name="Ayuso-Fernandez I."/>
            <person name="Pacheco R."/>
            <person name="Padilla G."/>
            <person name="Ferreira P."/>
            <person name="Barriuso J."/>
            <person name="Kellner H."/>
            <person name="Castanera R."/>
            <person name="Alfaro M."/>
            <person name="Ramirez L."/>
            <person name="Pisabarro A.G."/>
            <person name="Kuo A."/>
            <person name="Tritt A."/>
            <person name="Lipzen A."/>
            <person name="He G."/>
            <person name="Yan M."/>
            <person name="Ng V."/>
            <person name="Cullen D."/>
            <person name="Martin F."/>
            <person name="Rosso M.-N."/>
            <person name="Henrissat B."/>
            <person name="Hibbett D."/>
            <person name="Martinez A.T."/>
            <person name="Grigoriev I.V."/>
        </authorList>
    </citation>
    <scope>NUCLEOTIDE SEQUENCE</scope>
    <source>
        <strain evidence="4">ATCC 90797</strain>
    </source>
</reference>
<keyword evidence="3" id="KW-1133">Transmembrane helix</keyword>
<feature type="region of interest" description="Disordered" evidence="2">
    <location>
        <begin position="278"/>
        <end position="300"/>
    </location>
</feature>
<feature type="region of interest" description="Disordered" evidence="2">
    <location>
        <begin position="224"/>
        <end position="262"/>
    </location>
</feature>
<feature type="coiled-coil region" evidence="1">
    <location>
        <begin position="464"/>
        <end position="505"/>
    </location>
</feature>
<feature type="transmembrane region" description="Helical" evidence="3">
    <location>
        <begin position="29"/>
        <end position="49"/>
    </location>
</feature>
<feature type="compositionally biased region" description="Low complexity" evidence="2">
    <location>
        <begin position="348"/>
        <end position="358"/>
    </location>
</feature>
<dbReference type="OrthoDB" id="2548929at2759"/>
<feature type="region of interest" description="Disordered" evidence="2">
    <location>
        <begin position="902"/>
        <end position="927"/>
    </location>
</feature>